<dbReference type="RefSeq" id="WP_347963580.1">
    <property type="nucleotide sequence ID" value="NZ_CP154878.1"/>
</dbReference>
<dbReference type="Pfam" id="PF13091">
    <property type="entry name" value="PLDc_2"/>
    <property type="match status" value="1"/>
</dbReference>
<sequence>MLSIYDLNNQVMLKDSDFFSLTNGFDTFSGVSFVSSFKILEKELLPRFKNIKLILGMEDQKTGQSLNQLFDISRRVKEIKNASDEFMKRISDGTLQLHFTKDHLFHSKYFILENENKFAIFNGSMNLTNKAIHDNYEMLWLYRGDKNNSADFSIYKDHKNLFKHNFTFDSTEYIDRKIIKQLGSKTTYAEITAVVTNDVIDKLGDKTVVVSPSAVKQLVSSKIDGESNLLMKRETVEILKNTYTKNGNLKRNLDQVKSSIKKVTYQTLNKTVTKEMKASDLYPKPMWAYDHDQIMVKDDGDELFHPLTINSDLVTRDDVETFIDIIRSFKLNKEHDESHQALSAFLYLMTAPLIWKIREEVYQKSNFAKNPDQVPMSMVLIGRGSTGKTLLLSKYFKPFVGDCSKTIQYTEINGSNARPIPAINFLSNYLKSKRFISPMIVDELNGNFLSYKDAIQAIKDWSSLRIVNGVHNVNIFAMNHNKGDKPINNLEEITKRTYYLSFTSDWKLDNQQEIPYKILINNVNDHIYRYVTWHLNERLNHLNGNEESHLIDDYLYLTKDILYNLLDKFGQAEKLPSQIWENYDYKRDCNKTNWRMLIQNDNFEHVSFIEGKDNVFNVAKSIFNSFKGTSYENINESLDNYYNMFPRKEGIALELYDSGMLLDIDRFDQFIGEPLIRNYYNKIHSNERQQIQLETLLEQQNKQNEILVQTMSKLASSQNQPVKKKGFWSRLFDK</sequence>
<dbReference type="GO" id="GO:0006793">
    <property type="term" value="P:phosphorus metabolic process"/>
    <property type="evidence" value="ECO:0007669"/>
    <property type="project" value="UniProtKB-ARBA"/>
</dbReference>
<dbReference type="Gene3D" id="3.30.870.10">
    <property type="entry name" value="Endonuclease Chain A"/>
    <property type="match status" value="1"/>
</dbReference>
<dbReference type="GO" id="GO:0003824">
    <property type="term" value="F:catalytic activity"/>
    <property type="evidence" value="ECO:0007669"/>
    <property type="project" value="InterPro"/>
</dbReference>
<evidence type="ECO:0000259" key="1">
    <source>
        <dbReference type="PROSITE" id="PS50035"/>
    </source>
</evidence>
<name>A0AAU7C641_9LACO</name>
<gene>
    <name evidence="2" type="ORF">ABC765_05185</name>
</gene>
<proteinExistence type="predicted"/>
<reference evidence="2" key="1">
    <citation type="submission" date="2024-04" db="EMBL/GenBank/DDBJ databases">
        <title>Limosilactobacillus allomucosae sp. nov., a novel species isolated from wild boar faecal samples as a potential probiotics for domestic pigs.</title>
        <authorList>
            <person name="Chen B."/>
        </authorList>
    </citation>
    <scope>NUCLEOTIDE SEQUENCE</scope>
    <source>
        <strain evidence="2">WILCCON 0051</strain>
    </source>
</reference>
<dbReference type="InterPro" id="IPR025202">
    <property type="entry name" value="PLD-like_dom"/>
</dbReference>
<dbReference type="KEGG" id="lalo:ABC765_05185"/>
<dbReference type="PROSITE" id="PS50035">
    <property type="entry name" value="PLD"/>
    <property type="match status" value="1"/>
</dbReference>
<dbReference type="CDD" id="cd09117">
    <property type="entry name" value="PLDc_Bfil_DEXD_like"/>
    <property type="match status" value="1"/>
</dbReference>
<feature type="domain" description="PLD phosphodiesterase" evidence="1">
    <location>
        <begin position="101"/>
        <end position="131"/>
    </location>
</feature>
<accession>A0AAU7C641</accession>
<dbReference type="EMBL" id="CP154878">
    <property type="protein sequence ID" value="XBG96482.1"/>
    <property type="molecule type" value="Genomic_DNA"/>
</dbReference>
<protein>
    <submittedName>
        <fullName evidence="2">Phospholipase D family protein</fullName>
    </submittedName>
</protein>
<dbReference type="InterPro" id="IPR001736">
    <property type="entry name" value="PLipase_D/transphosphatidylase"/>
</dbReference>
<dbReference type="AlphaFoldDB" id="A0AAU7C641"/>
<evidence type="ECO:0000313" key="2">
    <source>
        <dbReference type="EMBL" id="XBG96482.1"/>
    </source>
</evidence>
<organism evidence="2">
    <name type="scientific">Limosilactobacillus allomucosae</name>
    <dbReference type="NCBI Taxonomy" id="3142938"/>
    <lineage>
        <taxon>Bacteria</taxon>
        <taxon>Bacillati</taxon>
        <taxon>Bacillota</taxon>
        <taxon>Bacilli</taxon>
        <taxon>Lactobacillales</taxon>
        <taxon>Lactobacillaceae</taxon>
        <taxon>Limosilactobacillus</taxon>
    </lineage>
</organism>